<dbReference type="Gene3D" id="1.25.40.10">
    <property type="entry name" value="Tetratricopeptide repeat domain"/>
    <property type="match status" value="2"/>
</dbReference>
<dbReference type="SUPFAM" id="SSF48452">
    <property type="entry name" value="TPR-like"/>
    <property type="match status" value="1"/>
</dbReference>
<reference evidence="5 6" key="1">
    <citation type="submission" date="2014-12" db="EMBL/GenBank/DDBJ databases">
        <title>Mercury Reductase activity and rhizosphere competence traits in the genome of root associated Photobacterium halotolerans MELD1.</title>
        <authorList>
            <person name="Mathew D.C."/>
            <person name="Huang C.-C."/>
        </authorList>
    </citation>
    <scope>NUCLEOTIDE SEQUENCE [LARGE SCALE GENOMIC DNA]</scope>
    <source>
        <strain evidence="5 6">MELD1</strain>
    </source>
</reference>
<dbReference type="Gene3D" id="1.10.1130.10">
    <property type="entry name" value="Flavocytochrome C3, Chain A"/>
    <property type="match status" value="2"/>
</dbReference>
<dbReference type="InterPro" id="IPR051829">
    <property type="entry name" value="Multiheme_Cytochr_ET"/>
</dbReference>
<evidence type="ECO:0000313" key="5">
    <source>
        <dbReference type="EMBL" id="KKD01301.1"/>
    </source>
</evidence>
<dbReference type="InterPro" id="IPR011990">
    <property type="entry name" value="TPR-like_helical_dom_sf"/>
</dbReference>
<keyword evidence="2" id="KW-0802">TPR repeat</keyword>
<dbReference type="PROSITE" id="PS50005">
    <property type="entry name" value="TPR"/>
    <property type="match status" value="3"/>
</dbReference>
<dbReference type="Proteomes" id="UP000033633">
    <property type="component" value="Unassembled WGS sequence"/>
</dbReference>
<accession>A0A0F5VGK0</accession>
<feature type="domain" description="Cytochrome c-552/4" evidence="4">
    <location>
        <begin position="161"/>
        <end position="202"/>
    </location>
</feature>
<dbReference type="PANTHER" id="PTHR35038:SF8">
    <property type="entry name" value="C-TYPE POLYHEME CYTOCHROME OMCC"/>
    <property type="match status" value="1"/>
</dbReference>
<dbReference type="InterPro" id="IPR036280">
    <property type="entry name" value="Multihaem_cyt_sf"/>
</dbReference>
<feature type="domain" description="Cytochrome c-552/4" evidence="4">
    <location>
        <begin position="31"/>
        <end position="58"/>
    </location>
</feature>
<evidence type="ECO:0000259" key="4">
    <source>
        <dbReference type="Pfam" id="PF13435"/>
    </source>
</evidence>
<proteinExistence type="predicted"/>
<feature type="chain" id="PRO_5002496748" description="Cytochrome c-552/4 domain-containing protein" evidence="3">
    <location>
        <begin position="25"/>
        <end position="757"/>
    </location>
</feature>
<dbReference type="SUPFAM" id="SSF48371">
    <property type="entry name" value="ARM repeat"/>
    <property type="match status" value="1"/>
</dbReference>
<evidence type="ECO:0000313" key="6">
    <source>
        <dbReference type="Proteomes" id="UP000033633"/>
    </source>
</evidence>
<dbReference type="SMART" id="SM00028">
    <property type="entry name" value="TPR"/>
    <property type="match status" value="5"/>
</dbReference>
<comment type="caution">
    <text evidence="5">The sequence shown here is derived from an EMBL/GenBank/DDBJ whole genome shotgun (WGS) entry which is preliminary data.</text>
</comment>
<dbReference type="RefSeq" id="WP_046218635.1">
    <property type="nucleotide sequence ID" value="NZ_JWYV01000001.1"/>
</dbReference>
<evidence type="ECO:0000256" key="2">
    <source>
        <dbReference type="PROSITE-ProRule" id="PRU00339"/>
    </source>
</evidence>
<dbReference type="InterPro" id="IPR011989">
    <property type="entry name" value="ARM-like"/>
</dbReference>
<feature type="repeat" description="TPR" evidence="2">
    <location>
        <begin position="604"/>
        <end position="637"/>
    </location>
</feature>
<dbReference type="PATRIC" id="fig|265726.11.peg.42"/>
<feature type="repeat" description="TPR" evidence="2">
    <location>
        <begin position="672"/>
        <end position="705"/>
    </location>
</feature>
<keyword evidence="1 3" id="KW-0732">Signal</keyword>
<dbReference type="InterPro" id="IPR016024">
    <property type="entry name" value="ARM-type_fold"/>
</dbReference>
<feature type="repeat" description="TPR" evidence="2">
    <location>
        <begin position="570"/>
        <end position="603"/>
    </location>
</feature>
<name>A0A0F5VGK0_9GAMM</name>
<feature type="signal peptide" evidence="3">
    <location>
        <begin position="1"/>
        <end position="24"/>
    </location>
</feature>
<dbReference type="InterPro" id="IPR023155">
    <property type="entry name" value="Cyt_c-552/4"/>
</dbReference>
<gene>
    <name evidence="5" type="ORF">KY46_00200</name>
</gene>
<dbReference type="Pfam" id="PF13435">
    <property type="entry name" value="Cytochrome_C554"/>
    <property type="match status" value="2"/>
</dbReference>
<dbReference type="SUPFAM" id="SSF48695">
    <property type="entry name" value="Multiheme cytochromes"/>
    <property type="match status" value="1"/>
</dbReference>
<dbReference type="STRING" id="265726.KY46_00200"/>
<evidence type="ECO:0000256" key="1">
    <source>
        <dbReference type="ARBA" id="ARBA00022729"/>
    </source>
</evidence>
<dbReference type="PANTHER" id="PTHR35038">
    <property type="entry name" value="DISSIMILATORY SULFITE REDUCTASE SIRA"/>
    <property type="match status" value="1"/>
</dbReference>
<protein>
    <recommendedName>
        <fullName evidence="4">Cytochrome c-552/4 domain-containing protein</fullName>
    </recommendedName>
</protein>
<dbReference type="Pfam" id="PF14559">
    <property type="entry name" value="TPR_19"/>
    <property type="match status" value="2"/>
</dbReference>
<keyword evidence="6" id="KW-1185">Reference proteome</keyword>
<evidence type="ECO:0000256" key="3">
    <source>
        <dbReference type="SAM" id="SignalP"/>
    </source>
</evidence>
<sequence length="757" mass="85661">MKQCFVTSALFFLSILMLSFDAVSQNNVDTQCVNCHKKEVQQWKGSHHFHAMAHANTADVLAEFDGITFQKDETVFQLRQREKEYLIDIIEPSGQRTEYKVAYTFGYYPLQQYAFSAGNGKLQFLPFAWDSREQSQGGQRWFDLHPDQQANDPFHWTQMGQNWNQMCADCHTTNFEKRYDQHTKTYQSTYSAVNVSCQACHGEPQQHLAWAAGNTDISNKGFAQNIGKKTPLFYQQADRKMQPAAPLQASQQIEVCASCHARRTQLADRTGPMDFSQHFQGALLTPELYHVDGQVWDENYVWGSFLQSKMYQAGVTCTNCHNPHSGELVLPANQTCTQCHNAETYDKTEHHQHAANSAGSQCVDCHMPATTYMQIDPRRDHSFRVPRPDLSVKTVAPNACNACHQDKSATWAKQQVERWYPASSHRNLDHFSLAFQAADQGVPSASEQLTRIAQDNQLPDIVRASAIERMENYPDRNSLVAIVRAIRDDEPLKRQATIAATAQYPLADRFRILSPLLTDQHMPIRANAARALAPMLTLPHAAQLSADQKTQLEQALDSYRQMQLYNADRGFAHTNLGNLALAMGDSQAAEQYFKTAIDVEPIYAPAYVNLAEVYRRAGNEPQVRAVLEQALAVQPEEASVHYALAMSWVRSGSKDKALLSLKQAVDNAQEEINYLYTYGLLLQDQGQYQVASTYLHRALTQSPANPDVHYTLVQNYLMLKDYDNALYFAQQLSQLLPGNPQIQQLVQQIGVMKRTQF</sequence>
<dbReference type="InterPro" id="IPR019734">
    <property type="entry name" value="TPR_rpt"/>
</dbReference>
<dbReference type="AlphaFoldDB" id="A0A0F5VGK0"/>
<dbReference type="Gene3D" id="1.25.10.10">
    <property type="entry name" value="Leucine-rich Repeat Variant"/>
    <property type="match status" value="1"/>
</dbReference>
<dbReference type="EMBL" id="JWYV01000001">
    <property type="protein sequence ID" value="KKD01301.1"/>
    <property type="molecule type" value="Genomic_DNA"/>
</dbReference>
<organism evidence="5 6">
    <name type="scientific">Photobacterium halotolerans</name>
    <dbReference type="NCBI Taxonomy" id="265726"/>
    <lineage>
        <taxon>Bacteria</taxon>
        <taxon>Pseudomonadati</taxon>
        <taxon>Pseudomonadota</taxon>
        <taxon>Gammaproteobacteria</taxon>
        <taxon>Vibrionales</taxon>
        <taxon>Vibrionaceae</taxon>
        <taxon>Photobacterium</taxon>
    </lineage>
</organism>